<evidence type="ECO:0000313" key="1">
    <source>
        <dbReference type="EMBL" id="PMS23522.1"/>
    </source>
</evidence>
<reference evidence="1 2" key="1">
    <citation type="submission" date="2018-01" db="EMBL/GenBank/DDBJ databases">
        <title>Whole genome analyses suggest that Burkholderia sensu lato contains two further novel genera in the rhizoxinica-symbiotica group Mycetohabitans gen. nov., and Trinickia gen. nov.: implications for the evolution of diazotrophy and nodulation in the Burkholderiaceae.</title>
        <authorList>
            <person name="Estrada-de los Santos P."/>
            <person name="Palmer M."/>
            <person name="Chavez-Ramirez B."/>
            <person name="Beukes C."/>
            <person name="Steenkamp E.T."/>
            <person name="Hirsch A.M."/>
            <person name="Manyaka P."/>
            <person name="Maluk M."/>
            <person name="Lafos M."/>
            <person name="Crook M."/>
            <person name="Gross E."/>
            <person name="Simon M.F."/>
            <person name="Bueno dos Reis Junior F."/>
            <person name="Poole P.S."/>
            <person name="Venter S.N."/>
            <person name="James E.K."/>
        </authorList>
    </citation>
    <scope>NUCLEOTIDE SEQUENCE [LARGE SCALE GENOMIC DNA]</scope>
    <source>
        <strain evidence="1 2">GP25-8</strain>
    </source>
</reference>
<keyword evidence="2" id="KW-1185">Reference proteome</keyword>
<dbReference type="Proteomes" id="UP000235347">
    <property type="component" value="Unassembled WGS sequence"/>
</dbReference>
<gene>
    <name evidence="1" type="ORF">C0Z19_16010</name>
</gene>
<dbReference type="AlphaFoldDB" id="A0A2N7W2B6"/>
<dbReference type="EMBL" id="PNYB01000012">
    <property type="protein sequence ID" value="PMS23522.1"/>
    <property type="molecule type" value="Genomic_DNA"/>
</dbReference>
<protein>
    <submittedName>
        <fullName evidence="1">Uncharacterized protein</fullName>
    </submittedName>
</protein>
<accession>A0A2N7W2B6</accession>
<evidence type="ECO:0000313" key="2">
    <source>
        <dbReference type="Proteomes" id="UP000235347"/>
    </source>
</evidence>
<organism evidence="1 2">
    <name type="scientific">Trinickia soli</name>
    <dbReference type="NCBI Taxonomy" id="380675"/>
    <lineage>
        <taxon>Bacteria</taxon>
        <taxon>Pseudomonadati</taxon>
        <taxon>Pseudomonadota</taxon>
        <taxon>Betaproteobacteria</taxon>
        <taxon>Burkholderiales</taxon>
        <taxon>Burkholderiaceae</taxon>
        <taxon>Trinickia</taxon>
    </lineage>
</organism>
<name>A0A2N7W2B6_9BURK</name>
<proteinExistence type="predicted"/>
<comment type="caution">
    <text evidence="1">The sequence shown here is derived from an EMBL/GenBank/DDBJ whole genome shotgun (WGS) entry which is preliminary data.</text>
</comment>
<sequence>MPLSDCLTQSDVASIDRDFFGAYPDRAAFEKFVDPAKFELLTNVADGAMLQRTGKPASKKIDWFIGMVNDHQTLFPDRTSFEKPVFDYVKGQLRGEEPSVENGRATKTFPKHECVLDVTYQAKGAQCVMSQRLSNLAITFIKQKHKVKLTSVEVFFITCPESKAGN</sequence>